<proteinExistence type="predicted"/>
<evidence type="ECO:0000313" key="2">
    <source>
        <dbReference type="Proteomes" id="UP000030645"/>
    </source>
</evidence>
<dbReference type="STRING" id="981085.W9R7D7"/>
<sequence length="101" mass="11156">MTGKGTSLGELLAAELEPVAAGNRKTVKGFYKAFASNDTETISRVVASDLEWWFHGPPNCQHMMRTLTGKSNPSEFKFKPRNITAFADRVIVEGWRGSDGH</sequence>
<name>W9R7D7_9ROSA</name>
<gene>
    <name evidence="1" type="ORF">L484_003305</name>
</gene>
<evidence type="ECO:0000313" key="1">
    <source>
        <dbReference type="EMBL" id="EXB56618.1"/>
    </source>
</evidence>
<dbReference type="AlphaFoldDB" id="W9R7D7"/>
<dbReference type="Proteomes" id="UP000030645">
    <property type="component" value="Unassembled WGS sequence"/>
</dbReference>
<dbReference type="PANTHER" id="PTHR33703:SF16">
    <property type="entry name" value="OS05G0342100 PROTEIN"/>
    <property type="match status" value="1"/>
</dbReference>
<dbReference type="EMBL" id="KE344302">
    <property type="protein sequence ID" value="EXB56618.1"/>
    <property type="molecule type" value="Genomic_DNA"/>
</dbReference>
<evidence type="ECO:0008006" key="3">
    <source>
        <dbReference type="Google" id="ProtNLM"/>
    </source>
</evidence>
<keyword evidence="2" id="KW-1185">Reference proteome</keyword>
<dbReference type="PANTHER" id="PTHR33703">
    <property type="entry name" value="OS07G0691300 PROTEIN"/>
    <property type="match status" value="1"/>
</dbReference>
<dbReference type="Gene3D" id="3.10.450.50">
    <property type="match status" value="1"/>
</dbReference>
<organism evidence="1 2">
    <name type="scientific">Morus notabilis</name>
    <dbReference type="NCBI Taxonomy" id="981085"/>
    <lineage>
        <taxon>Eukaryota</taxon>
        <taxon>Viridiplantae</taxon>
        <taxon>Streptophyta</taxon>
        <taxon>Embryophyta</taxon>
        <taxon>Tracheophyta</taxon>
        <taxon>Spermatophyta</taxon>
        <taxon>Magnoliopsida</taxon>
        <taxon>eudicotyledons</taxon>
        <taxon>Gunneridae</taxon>
        <taxon>Pentapetalae</taxon>
        <taxon>rosids</taxon>
        <taxon>fabids</taxon>
        <taxon>Rosales</taxon>
        <taxon>Moraceae</taxon>
        <taxon>Moreae</taxon>
        <taxon>Morus</taxon>
    </lineage>
</organism>
<accession>W9R7D7</accession>
<dbReference type="InterPro" id="IPR009798">
    <property type="entry name" value="Wun1-like"/>
</dbReference>
<dbReference type="SUPFAM" id="SSF54427">
    <property type="entry name" value="NTF2-like"/>
    <property type="match status" value="1"/>
</dbReference>
<dbReference type="InterPro" id="IPR032710">
    <property type="entry name" value="NTF2-like_dom_sf"/>
</dbReference>
<protein>
    <recommendedName>
        <fullName evidence="3">SnoaL-like domain-containing protein</fullName>
    </recommendedName>
</protein>
<reference evidence="2" key="1">
    <citation type="submission" date="2013-01" db="EMBL/GenBank/DDBJ databases">
        <title>Draft Genome Sequence of a Mulberry Tree, Morus notabilis C.K. Schneid.</title>
        <authorList>
            <person name="He N."/>
            <person name="Zhao S."/>
        </authorList>
    </citation>
    <scope>NUCLEOTIDE SEQUENCE</scope>
</reference>